<keyword evidence="1" id="KW-1133">Transmembrane helix</keyword>
<evidence type="ECO:0000313" key="2">
    <source>
        <dbReference type="EMBL" id="CRK96101.1"/>
    </source>
</evidence>
<dbReference type="AlphaFoldDB" id="A0A1J1I748"/>
<evidence type="ECO:0000256" key="1">
    <source>
        <dbReference type="SAM" id="Phobius"/>
    </source>
</evidence>
<dbReference type="EMBL" id="CVRI01000043">
    <property type="protein sequence ID" value="CRK96101.1"/>
    <property type="molecule type" value="Genomic_DNA"/>
</dbReference>
<keyword evidence="1" id="KW-0472">Membrane</keyword>
<evidence type="ECO:0000313" key="3">
    <source>
        <dbReference type="Proteomes" id="UP000183832"/>
    </source>
</evidence>
<feature type="transmembrane region" description="Helical" evidence="1">
    <location>
        <begin position="20"/>
        <end position="38"/>
    </location>
</feature>
<protein>
    <submittedName>
        <fullName evidence="2">CLUMA_CG009537, isoform A</fullName>
    </submittedName>
</protein>
<accession>A0A1J1I748</accession>
<proteinExistence type="predicted"/>
<organism evidence="2 3">
    <name type="scientific">Clunio marinus</name>
    <dbReference type="NCBI Taxonomy" id="568069"/>
    <lineage>
        <taxon>Eukaryota</taxon>
        <taxon>Metazoa</taxon>
        <taxon>Ecdysozoa</taxon>
        <taxon>Arthropoda</taxon>
        <taxon>Hexapoda</taxon>
        <taxon>Insecta</taxon>
        <taxon>Pterygota</taxon>
        <taxon>Neoptera</taxon>
        <taxon>Endopterygota</taxon>
        <taxon>Diptera</taxon>
        <taxon>Nematocera</taxon>
        <taxon>Chironomoidea</taxon>
        <taxon>Chironomidae</taxon>
        <taxon>Clunio</taxon>
    </lineage>
</organism>
<gene>
    <name evidence="2" type="ORF">CLUMA_CG009537</name>
</gene>
<name>A0A1J1I748_9DIPT</name>
<keyword evidence="3" id="KW-1185">Reference proteome</keyword>
<feature type="transmembrane region" description="Helical" evidence="1">
    <location>
        <begin position="58"/>
        <end position="77"/>
    </location>
</feature>
<keyword evidence="1" id="KW-0812">Transmembrane</keyword>
<reference evidence="2 3" key="1">
    <citation type="submission" date="2015-04" db="EMBL/GenBank/DDBJ databases">
        <authorList>
            <person name="Syromyatnikov M.Y."/>
            <person name="Popov V.N."/>
        </authorList>
    </citation>
    <scope>NUCLEOTIDE SEQUENCE [LARGE SCALE GENOMIC DNA]</scope>
</reference>
<dbReference type="Proteomes" id="UP000183832">
    <property type="component" value="Unassembled WGS sequence"/>
</dbReference>
<sequence length="86" mass="9958">MTENATQKSYLDDSLENVGLLGNAYAVIIIFSFLQVTLRTMTLRRSRASFRKESPQSFFVTFMCLLLCLLIFGKKRLKIKDTTRTR</sequence>